<comment type="subcellular location">
    <subcellularLocation>
        <location evidence="1">Membrane</location>
        <topology evidence="1">Multi-pass membrane protein</topology>
    </subcellularLocation>
</comment>
<keyword evidence="9" id="KW-1185">Reference proteome</keyword>
<evidence type="ECO:0000313" key="8">
    <source>
        <dbReference type="EMBL" id="MCB7386073.1"/>
    </source>
</evidence>
<dbReference type="Proteomes" id="UP001299546">
    <property type="component" value="Unassembled WGS sequence"/>
</dbReference>
<proteinExistence type="predicted"/>
<reference evidence="8 9" key="1">
    <citation type="submission" date="2021-10" db="EMBL/GenBank/DDBJ databases">
        <title>Collection of gut derived symbiotic bacterial strains cultured from healthy donors.</title>
        <authorList>
            <person name="Lin H."/>
            <person name="Littmann E."/>
            <person name="Kohout C."/>
            <person name="Pamer E.G."/>
        </authorList>
    </citation>
    <scope>NUCLEOTIDE SEQUENCE [LARGE SCALE GENOMIC DNA]</scope>
    <source>
        <strain evidence="8 9">DFI.1.165</strain>
    </source>
</reference>
<dbReference type="SUPFAM" id="SSF56784">
    <property type="entry name" value="HAD-like"/>
    <property type="match status" value="1"/>
</dbReference>
<evidence type="ECO:0000256" key="6">
    <source>
        <dbReference type="SAM" id="Phobius"/>
    </source>
</evidence>
<evidence type="ECO:0000313" key="9">
    <source>
        <dbReference type="Proteomes" id="UP001299546"/>
    </source>
</evidence>
<dbReference type="NCBIfam" id="TIGR01494">
    <property type="entry name" value="ATPase_P-type"/>
    <property type="match status" value="2"/>
</dbReference>
<dbReference type="SFLD" id="SFLDF00027">
    <property type="entry name" value="p-type_atpase"/>
    <property type="match status" value="1"/>
</dbReference>
<feature type="transmembrane region" description="Helical" evidence="6">
    <location>
        <begin position="249"/>
        <end position="273"/>
    </location>
</feature>
<sequence length="791" mass="86636">MSTEYKKYRGLTEKEISERIQAGKVNGVQKGPLKTEREIVTSHIVTYFNILNLFLGSLIFMTGKFVNAAFLMVVVLNSLIGIIQELKVKRLIDKLSVLTAVKVSAIRDGEVREIKVEEIVLDDLLLLEGGVQICSDCSVVESRGMEVNESMLTGESVPVKKKPGDKLLSGSYLTSGTGVGRVIHVGDENYAQALTMKAKTKRRASSEMQDTIKQVIKAVSIMIIPVGILLFISQYAVGGLTVNESVVKTVGGVIGMVPEGLVLLTSVSFVLGVGRLARKRALVQEMEAVEALARVDVLCLDKTGTITTGELAVERLIPEKGISIVDMRRVMNAMSFAFDDINPTQEALMRCFQNTGEWKTVETIPFSPERKYRAATFEGQGSFVLGAPEFFMDATEELYLEALSYEENGMRVLFLGTCDRIDKETGEVFGVGSFGLIVLSDVIRPEAEETFQYFKENDVRIIVISGDNPVTVSKIAEKAGVQGAASYVDASSLPDKPEELESVISQYAVFGRVTPEQKQHIIRGFQNNGHTVGMVGDGVNDVLAIKDADCGIAMAAGSEAAHQAAHIVLLDSDFSCMPEIVREGRMIIGSIERVSALYLTKTLYSSLLCVIFILISRAYPFIPIQLTLISTITIGIPSFILTLEQTESVSKEGFLPHIMQISLPAALTMAVAMGAIQILHYFLHFTPEVLSTYNLLVGGTVGLTVLYRVCRPLNRLRGLLLGVLAAGFFFSVVGFKPLLSIANLLQLDMIWVLPIIVGSMAMAQGLAHMAEKIYLYRKRRNVDDKKTCRHK</sequence>
<organism evidence="8 9">
    <name type="scientific">Bariatricus massiliensis</name>
    <dbReference type="NCBI Taxonomy" id="1745713"/>
    <lineage>
        <taxon>Bacteria</taxon>
        <taxon>Bacillati</taxon>
        <taxon>Bacillota</taxon>
        <taxon>Clostridia</taxon>
        <taxon>Lachnospirales</taxon>
        <taxon>Lachnospiraceae</taxon>
        <taxon>Bariatricus</taxon>
    </lineage>
</organism>
<keyword evidence="2 6" id="KW-0812">Transmembrane</keyword>
<feature type="domain" description="P-type ATPase A" evidence="7">
    <location>
        <begin position="99"/>
        <end position="195"/>
    </location>
</feature>
<evidence type="ECO:0000256" key="4">
    <source>
        <dbReference type="ARBA" id="ARBA00022989"/>
    </source>
</evidence>
<dbReference type="PRINTS" id="PR00119">
    <property type="entry name" value="CATATPASE"/>
</dbReference>
<feature type="transmembrane region" description="Helical" evidence="6">
    <location>
        <begin position="719"/>
        <end position="739"/>
    </location>
</feature>
<feature type="transmembrane region" description="Helical" evidence="6">
    <location>
        <begin position="215"/>
        <end position="237"/>
    </location>
</feature>
<dbReference type="InterPro" id="IPR036412">
    <property type="entry name" value="HAD-like_sf"/>
</dbReference>
<evidence type="ECO:0000259" key="7">
    <source>
        <dbReference type="Pfam" id="PF00122"/>
    </source>
</evidence>
<feature type="transmembrane region" description="Helical" evidence="6">
    <location>
        <begin position="65"/>
        <end position="83"/>
    </location>
</feature>
<dbReference type="InterPro" id="IPR018303">
    <property type="entry name" value="ATPase_P-typ_P_site"/>
</dbReference>
<dbReference type="PANTHER" id="PTHR42861">
    <property type="entry name" value="CALCIUM-TRANSPORTING ATPASE"/>
    <property type="match status" value="1"/>
</dbReference>
<name>A0ABS8DCE8_9FIRM</name>
<dbReference type="Gene3D" id="3.40.1110.10">
    <property type="entry name" value="Calcium-transporting ATPase, cytoplasmic domain N"/>
    <property type="match status" value="1"/>
</dbReference>
<dbReference type="PROSITE" id="PS00154">
    <property type="entry name" value="ATPASE_E1_E2"/>
    <property type="match status" value="1"/>
</dbReference>
<dbReference type="InterPro" id="IPR023299">
    <property type="entry name" value="ATPase_P-typ_cyto_dom_N"/>
</dbReference>
<dbReference type="InterPro" id="IPR023298">
    <property type="entry name" value="ATPase_P-typ_TM_dom_sf"/>
</dbReference>
<dbReference type="Gene3D" id="2.70.150.10">
    <property type="entry name" value="Calcium-transporting ATPase, cytoplasmic transduction domain A"/>
    <property type="match status" value="1"/>
</dbReference>
<protein>
    <submittedName>
        <fullName evidence="8">HAD-IC family P-type ATPase</fullName>
    </submittedName>
</protein>
<dbReference type="InterPro" id="IPR001757">
    <property type="entry name" value="P_typ_ATPase"/>
</dbReference>
<dbReference type="SFLD" id="SFLDG00002">
    <property type="entry name" value="C1.7:_P-type_atpase_like"/>
    <property type="match status" value="1"/>
</dbReference>
<keyword evidence="5 6" id="KW-0472">Membrane</keyword>
<feature type="transmembrane region" description="Helical" evidence="6">
    <location>
        <begin position="689"/>
        <end position="707"/>
    </location>
</feature>
<evidence type="ECO:0000256" key="5">
    <source>
        <dbReference type="ARBA" id="ARBA00023136"/>
    </source>
</evidence>
<feature type="transmembrane region" description="Helical" evidence="6">
    <location>
        <begin position="595"/>
        <end position="615"/>
    </location>
</feature>
<dbReference type="RefSeq" id="WP_066732220.1">
    <property type="nucleotide sequence ID" value="NZ_JAJCIQ010000001.1"/>
</dbReference>
<dbReference type="Pfam" id="PF00702">
    <property type="entry name" value="Hydrolase"/>
    <property type="match status" value="1"/>
</dbReference>
<dbReference type="InterPro" id="IPR059000">
    <property type="entry name" value="ATPase_P-type_domA"/>
</dbReference>
<dbReference type="Gene3D" id="1.20.1110.10">
    <property type="entry name" value="Calcium-transporting ATPase, transmembrane domain"/>
    <property type="match status" value="1"/>
</dbReference>
<feature type="transmembrane region" description="Helical" evidence="6">
    <location>
        <begin position="621"/>
        <end position="643"/>
    </location>
</feature>
<dbReference type="InterPro" id="IPR023214">
    <property type="entry name" value="HAD_sf"/>
</dbReference>
<dbReference type="InterPro" id="IPR044492">
    <property type="entry name" value="P_typ_ATPase_HD_dom"/>
</dbReference>
<accession>A0ABS8DCE8</accession>
<evidence type="ECO:0000256" key="2">
    <source>
        <dbReference type="ARBA" id="ARBA00022692"/>
    </source>
</evidence>
<dbReference type="InterPro" id="IPR008250">
    <property type="entry name" value="ATPase_P-typ_transduc_dom_A_sf"/>
</dbReference>
<feature type="transmembrane region" description="Helical" evidence="6">
    <location>
        <begin position="751"/>
        <end position="770"/>
    </location>
</feature>
<evidence type="ECO:0000256" key="3">
    <source>
        <dbReference type="ARBA" id="ARBA00022967"/>
    </source>
</evidence>
<dbReference type="SUPFAM" id="SSF81665">
    <property type="entry name" value="Calcium ATPase, transmembrane domain M"/>
    <property type="match status" value="1"/>
</dbReference>
<feature type="transmembrane region" description="Helical" evidence="6">
    <location>
        <begin position="663"/>
        <end position="683"/>
    </location>
</feature>
<dbReference type="Gene3D" id="3.40.50.1000">
    <property type="entry name" value="HAD superfamily/HAD-like"/>
    <property type="match status" value="1"/>
</dbReference>
<dbReference type="SUPFAM" id="SSF81653">
    <property type="entry name" value="Calcium ATPase, transduction domain A"/>
    <property type="match status" value="1"/>
</dbReference>
<gene>
    <name evidence="8" type="ORF">LIZ65_02130</name>
</gene>
<feature type="transmembrane region" description="Helical" evidence="6">
    <location>
        <begin position="39"/>
        <end position="59"/>
    </location>
</feature>
<evidence type="ECO:0000256" key="1">
    <source>
        <dbReference type="ARBA" id="ARBA00004141"/>
    </source>
</evidence>
<keyword evidence="3" id="KW-1278">Translocase</keyword>
<keyword evidence="4 6" id="KW-1133">Transmembrane helix</keyword>
<comment type="caution">
    <text evidence="8">The sequence shown here is derived from an EMBL/GenBank/DDBJ whole genome shotgun (WGS) entry which is preliminary data.</text>
</comment>
<dbReference type="SFLD" id="SFLDS00003">
    <property type="entry name" value="Haloacid_Dehalogenase"/>
    <property type="match status" value="1"/>
</dbReference>
<dbReference type="EMBL" id="JAJCIS010000001">
    <property type="protein sequence ID" value="MCB7386073.1"/>
    <property type="molecule type" value="Genomic_DNA"/>
</dbReference>
<dbReference type="Pfam" id="PF00122">
    <property type="entry name" value="E1-E2_ATPase"/>
    <property type="match status" value="1"/>
</dbReference>